<reference evidence="5" key="1">
    <citation type="submission" date="2020-11" db="EMBL/GenBank/DDBJ databases">
        <title>Adaptations for nitrogen fixation in a non-lichenized fungal sporocarp promotes dispersal by wood-feeding termites.</title>
        <authorList>
            <consortium name="DOE Joint Genome Institute"/>
            <person name="Koch R.A."/>
            <person name="Yoon G."/>
            <person name="Arayal U."/>
            <person name="Lail K."/>
            <person name="Amirebrahimi M."/>
            <person name="Labutti K."/>
            <person name="Lipzen A."/>
            <person name="Riley R."/>
            <person name="Barry K."/>
            <person name="Henrissat B."/>
            <person name="Grigoriev I.V."/>
            <person name="Herr J.R."/>
            <person name="Aime M.C."/>
        </authorList>
    </citation>
    <scope>NUCLEOTIDE SEQUENCE</scope>
    <source>
        <strain evidence="5">MCA 3950</strain>
    </source>
</reference>
<dbReference type="Pfam" id="PF00076">
    <property type="entry name" value="RRM_1"/>
    <property type="match status" value="1"/>
</dbReference>
<evidence type="ECO:0000259" key="4">
    <source>
        <dbReference type="PROSITE" id="PS50102"/>
    </source>
</evidence>
<dbReference type="RefSeq" id="XP_043037147.1">
    <property type="nucleotide sequence ID" value="XM_043179383.1"/>
</dbReference>
<evidence type="ECO:0000313" key="6">
    <source>
        <dbReference type="Proteomes" id="UP000812287"/>
    </source>
</evidence>
<dbReference type="PANTHER" id="PTHR21245">
    <property type="entry name" value="HETEROGENEOUS NUCLEAR RIBONUCLEOPROTEIN"/>
    <property type="match status" value="1"/>
</dbReference>
<dbReference type="SMART" id="SM00360">
    <property type="entry name" value="RRM"/>
    <property type="match status" value="2"/>
</dbReference>
<keyword evidence="6" id="KW-1185">Reference proteome</keyword>
<dbReference type="InterPro" id="IPR012677">
    <property type="entry name" value="Nucleotide-bd_a/b_plait_sf"/>
</dbReference>
<name>A0A9P8AR98_9AGAR</name>
<evidence type="ECO:0000256" key="1">
    <source>
        <dbReference type="ARBA" id="ARBA00022884"/>
    </source>
</evidence>
<dbReference type="InterPro" id="IPR035979">
    <property type="entry name" value="RBD_domain_sf"/>
</dbReference>
<dbReference type="PROSITE" id="PS50102">
    <property type="entry name" value="RRM"/>
    <property type="match status" value="2"/>
</dbReference>
<dbReference type="InterPro" id="IPR000504">
    <property type="entry name" value="RRM_dom"/>
</dbReference>
<dbReference type="SUPFAM" id="SSF54928">
    <property type="entry name" value="RNA-binding domain, RBD"/>
    <property type="match status" value="1"/>
</dbReference>
<dbReference type="GeneID" id="66101677"/>
<organism evidence="5 6">
    <name type="scientific">Guyanagaster necrorhizus</name>
    <dbReference type="NCBI Taxonomy" id="856835"/>
    <lineage>
        <taxon>Eukaryota</taxon>
        <taxon>Fungi</taxon>
        <taxon>Dikarya</taxon>
        <taxon>Basidiomycota</taxon>
        <taxon>Agaricomycotina</taxon>
        <taxon>Agaricomycetes</taxon>
        <taxon>Agaricomycetidae</taxon>
        <taxon>Agaricales</taxon>
        <taxon>Marasmiineae</taxon>
        <taxon>Physalacriaceae</taxon>
        <taxon>Guyanagaster</taxon>
    </lineage>
</organism>
<feature type="region of interest" description="Disordered" evidence="3">
    <location>
        <begin position="1"/>
        <end position="84"/>
    </location>
</feature>
<dbReference type="CDD" id="cd00590">
    <property type="entry name" value="RRM_SF"/>
    <property type="match status" value="2"/>
</dbReference>
<comment type="caution">
    <text evidence="5">The sequence shown here is derived from an EMBL/GenBank/DDBJ whole genome shotgun (WGS) entry which is preliminary data.</text>
</comment>
<dbReference type="Proteomes" id="UP000812287">
    <property type="component" value="Unassembled WGS sequence"/>
</dbReference>
<dbReference type="EMBL" id="MU250544">
    <property type="protein sequence ID" value="KAG7443647.1"/>
    <property type="molecule type" value="Genomic_DNA"/>
</dbReference>
<feature type="compositionally biased region" description="Polar residues" evidence="3">
    <location>
        <begin position="36"/>
        <end position="47"/>
    </location>
</feature>
<evidence type="ECO:0000256" key="2">
    <source>
        <dbReference type="PROSITE-ProRule" id="PRU00176"/>
    </source>
</evidence>
<gene>
    <name evidence="5" type="ORF">BT62DRAFT_1078377</name>
</gene>
<protein>
    <submittedName>
        <fullName evidence="5">RNA-binding domain-containing protein</fullName>
    </submittedName>
</protein>
<dbReference type="Gene3D" id="3.30.70.330">
    <property type="match status" value="2"/>
</dbReference>
<evidence type="ECO:0000313" key="5">
    <source>
        <dbReference type="EMBL" id="KAG7443647.1"/>
    </source>
</evidence>
<feature type="domain" description="RRM" evidence="4">
    <location>
        <begin position="91"/>
        <end position="170"/>
    </location>
</feature>
<evidence type="ECO:0000256" key="3">
    <source>
        <dbReference type="SAM" id="MobiDB-lite"/>
    </source>
</evidence>
<keyword evidence="1 2" id="KW-0694">RNA-binding</keyword>
<dbReference type="OrthoDB" id="272703at2759"/>
<dbReference type="AlphaFoldDB" id="A0A9P8AR98"/>
<feature type="compositionally biased region" description="Polar residues" evidence="3">
    <location>
        <begin position="1"/>
        <end position="16"/>
    </location>
</feature>
<sequence length="314" mass="34947">MSKSLSPSDASSNWRSKANIDSLPSPSSFPGKKQRFTGNYHSRQQPAFHSGANFESRPFEPSNAKKSLPVQKAEDHRENDSGALQAIEEGRRLYVGNLPYMAKEQDVLSLFGGDGYSVKRIDISIDPFTARNLSYCFVDLGSREEATRAMADLNQREFLGRPLKIGPGKAKKGSRPPLSSKPIPLVFEGWRESNASDHWEGYAAQGRRLYVGGLPTMASHRVVNENIRELFRGFQLEAVSKMISPSVHRPGPRNHFYVFVDFTDATEAGQAAEKLDGTLAFGGRIRVSEKDGRKGRKGIISQYWSAMTNDPEYD</sequence>
<accession>A0A9P8AR98</accession>
<dbReference type="GO" id="GO:0003723">
    <property type="term" value="F:RNA binding"/>
    <property type="evidence" value="ECO:0007669"/>
    <property type="project" value="UniProtKB-UniRule"/>
</dbReference>
<proteinExistence type="predicted"/>
<feature type="domain" description="RRM" evidence="4">
    <location>
        <begin position="207"/>
        <end position="292"/>
    </location>
</feature>